<comment type="caution">
    <text evidence="1">The sequence shown here is derived from an EMBL/GenBank/DDBJ whole genome shotgun (WGS) entry which is preliminary data.</text>
</comment>
<evidence type="ECO:0000313" key="2">
    <source>
        <dbReference type="Proteomes" id="UP000024635"/>
    </source>
</evidence>
<dbReference type="AlphaFoldDB" id="A0A016URH8"/>
<sequence length="72" mass="8496">MNRQEEEEIGFRTSTKYVVETPLHIPKHYSKVHDPKIRHRFCNNLILLKTSKKLGPQLARSSDIRVRLQPCL</sequence>
<name>A0A016URH8_9BILA</name>
<keyword evidence="2" id="KW-1185">Reference proteome</keyword>
<dbReference type="Proteomes" id="UP000024635">
    <property type="component" value="Unassembled WGS sequence"/>
</dbReference>
<dbReference type="EMBL" id="JARK01001365">
    <property type="protein sequence ID" value="EYC17820.1"/>
    <property type="molecule type" value="Genomic_DNA"/>
</dbReference>
<gene>
    <name evidence="1" type="primary">Acey_s0029.g1888</name>
    <name evidence="1" type="ORF">Y032_0029g1888</name>
</gene>
<accession>A0A016URH8</accession>
<reference evidence="2" key="1">
    <citation type="journal article" date="2015" name="Nat. Genet.">
        <title>The genome and transcriptome of the zoonotic hookworm Ancylostoma ceylanicum identify infection-specific gene families.</title>
        <authorList>
            <person name="Schwarz E.M."/>
            <person name="Hu Y."/>
            <person name="Antoshechkin I."/>
            <person name="Miller M.M."/>
            <person name="Sternberg P.W."/>
            <person name="Aroian R.V."/>
        </authorList>
    </citation>
    <scope>NUCLEOTIDE SEQUENCE</scope>
    <source>
        <strain evidence="2">HY135</strain>
    </source>
</reference>
<evidence type="ECO:0000313" key="1">
    <source>
        <dbReference type="EMBL" id="EYC17820.1"/>
    </source>
</evidence>
<proteinExistence type="predicted"/>
<organism evidence="1 2">
    <name type="scientific">Ancylostoma ceylanicum</name>
    <dbReference type="NCBI Taxonomy" id="53326"/>
    <lineage>
        <taxon>Eukaryota</taxon>
        <taxon>Metazoa</taxon>
        <taxon>Ecdysozoa</taxon>
        <taxon>Nematoda</taxon>
        <taxon>Chromadorea</taxon>
        <taxon>Rhabditida</taxon>
        <taxon>Rhabditina</taxon>
        <taxon>Rhabditomorpha</taxon>
        <taxon>Strongyloidea</taxon>
        <taxon>Ancylostomatidae</taxon>
        <taxon>Ancylostomatinae</taxon>
        <taxon>Ancylostoma</taxon>
    </lineage>
</organism>
<protein>
    <submittedName>
        <fullName evidence="1">Uncharacterized protein</fullName>
    </submittedName>
</protein>